<dbReference type="Proteomes" id="UP000019183">
    <property type="component" value="Unassembled WGS sequence"/>
</dbReference>
<organism evidence="1 2">
    <name type="scientific">Klebsiella pneumoniae IS43</name>
    <dbReference type="NCBI Taxonomy" id="1432552"/>
    <lineage>
        <taxon>Bacteria</taxon>
        <taxon>Pseudomonadati</taxon>
        <taxon>Pseudomonadota</taxon>
        <taxon>Gammaproteobacteria</taxon>
        <taxon>Enterobacterales</taxon>
        <taxon>Enterobacteriaceae</taxon>
        <taxon>Klebsiella/Raoultella group</taxon>
        <taxon>Klebsiella</taxon>
        <taxon>Klebsiella pneumoniae complex</taxon>
    </lineage>
</organism>
<reference evidence="1" key="1">
    <citation type="submission" date="2013-10" db="EMBL/GenBank/DDBJ databases">
        <title>Antibiotic resistance diversity of beta-lactamase producers in the General Hospital Vienna.</title>
        <authorList>
            <person name="Barisic I."/>
            <person name="Mitteregger D."/>
            <person name="Hirschl A.M."/>
            <person name="Noehammer C."/>
            <person name="Wiesinger-Mayr H."/>
        </authorList>
    </citation>
    <scope>NUCLEOTIDE SEQUENCE [LARGE SCALE GENOMIC DNA]</scope>
    <source>
        <strain evidence="1">IS43</strain>
    </source>
</reference>
<sequence>MALVDIPGVGLRFVEVTEQAEAKIAAQRAAEAEVSAFGGASSLCSGAFI</sequence>
<dbReference type="AlphaFoldDB" id="W1DND3"/>
<evidence type="ECO:0000313" key="1">
    <source>
        <dbReference type="EMBL" id="CDL10908.1"/>
    </source>
</evidence>
<comment type="caution">
    <text evidence="1">The sequence shown here is derived from an EMBL/GenBank/DDBJ whole genome shotgun (WGS) entry which is preliminary data.</text>
</comment>
<keyword evidence="2" id="KW-1185">Reference proteome</keyword>
<evidence type="ECO:0000313" key="2">
    <source>
        <dbReference type="Proteomes" id="UP000019183"/>
    </source>
</evidence>
<protein>
    <submittedName>
        <fullName evidence="1">Uncharacterized protein</fullName>
    </submittedName>
</protein>
<accession>W1DND3</accession>
<proteinExistence type="predicted"/>
<dbReference type="EMBL" id="CBWK010000577">
    <property type="protein sequence ID" value="CDL10908.1"/>
    <property type="molecule type" value="Genomic_DNA"/>
</dbReference>
<name>W1DND3_KLEPN</name>